<gene>
    <name evidence="2" type="ORF">Pfra01_002600200</name>
</gene>
<feature type="region of interest" description="Disordered" evidence="1">
    <location>
        <begin position="64"/>
        <end position="108"/>
    </location>
</feature>
<protein>
    <submittedName>
        <fullName evidence="2">Unnamed protein product</fullName>
    </submittedName>
</protein>
<dbReference type="OrthoDB" id="127529at2759"/>
<dbReference type="EMBL" id="BSXT01005172">
    <property type="protein sequence ID" value="GMF59955.1"/>
    <property type="molecule type" value="Genomic_DNA"/>
</dbReference>
<feature type="compositionally biased region" description="Basic and acidic residues" evidence="1">
    <location>
        <begin position="157"/>
        <end position="172"/>
    </location>
</feature>
<dbReference type="Gene3D" id="4.10.60.10">
    <property type="entry name" value="Zinc finger, CCHC-type"/>
    <property type="match status" value="1"/>
</dbReference>
<dbReference type="Proteomes" id="UP001165121">
    <property type="component" value="Unassembled WGS sequence"/>
</dbReference>
<comment type="caution">
    <text evidence="2">The sequence shown here is derived from an EMBL/GenBank/DDBJ whole genome shotgun (WGS) entry which is preliminary data.</text>
</comment>
<feature type="compositionally biased region" description="Basic and acidic residues" evidence="1">
    <location>
        <begin position="127"/>
        <end position="138"/>
    </location>
</feature>
<evidence type="ECO:0000256" key="1">
    <source>
        <dbReference type="SAM" id="MobiDB-lite"/>
    </source>
</evidence>
<evidence type="ECO:0000313" key="3">
    <source>
        <dbReference type="Proteomes" id="UP001165121"/>
    </source>
</evidence>
<proteinExistence type="predicted"/>
<feature type="region of interest" description="Disordered" evidence="1">
    <location>
        <begin position="127"/>
        <end position="172"/>
    </location>
</feature>
<dbReference type="AlphaFoldDB" id="A0A9W7D663"/>
<name>A0A9W7D663_9STRA</name>
<sequence>MLNLRTELVSLQYTVEDIDMVEMLLKSVPNQPEFENMKAAIRYNPNVGAFTPSGVREMIRAADSRQKEFRGKNGSGQRGSQKHRGNFGEAKDKGSKSDGQQQDVAKDAKKKKKLRKCYICDSTDHLRADCPDREKEHSGGGATATEQKRKPRGNVTIRRDDSEPPQPDHEDEDVRVVTGMLDAMVIDAGVEAEVNDENREVPSDDEVQEVDRTDDKNELAIDTSSGWCRSGSIHGVTPALASRIAGVGTVALVTEVNGLQVAVVLDDVFCVPGAEHGFLSPGLTAEQGFQFDYDRDTMNFRVMEEGRCNGPSIYICR</sequence>
<organism evidence="2 3">
    <name type="scientific">Phytophthora fragariaefolia</name>
    <dbReference type="NCBI Taxonomy" id="1490495"/>
    <lineage>
        <taxon>Eukaryota</taxon>
        <taxon>Sar</taxon>
        <taxon>Stramenopiles</taxon>
        <taxon>Oomycota</taxon>
        <taxon>Peronosporomycetes</taxon>
        <taxon>Peronosporales</taxon>
        <taxon>Peronosporaceae</taxon>
        <taxon>Phytophthora</taxon>
    </lineage>
</organism>
<reference evidence="2" key="1">
    <citation type="submission" date="2023-04" db="EMBL/GenBank/DDBJ databases">
        <title>Phytophthora fragariaefolia NBRC 109709.</title>
        <authorList>
            <person name="Ichikawa N."/>
            <person name="Sato H."/>
            <person name="Tonouchi N."/>
        </authorList>
    </citation>
    <scope>NUCLEOTIDE SEQUENCE</scope>
    <source>
        <strain evidence="2">NBRC 109709</strain>
    </source>
</reference>
<evidence type="ECO:0000313" key="2">
    <source>
        <dbReference type="EMBL" id="GMF59955.1"/>
    </source>
</evidence>
<keyword evidence="3" id="KW-1185">Reference proteome</keyword>
<accession>A0A9W7D663</accession>